<protein>
    <recommendedName>
        <fullName evidence="11">COBRA C-terminal domain-containing protein</fullName>
    </recommendedName>
</protein>
<evidence type="ECO:0000256" key="3">
    <source>
        <dbReference type="ARBA" id="ARBA00022475"/>
    </source>
</evidence>
<evidence type="ECO:0000256" key="7">
    <source>
        <dbReference type="ARBA" id="ARBA00023180"/>
    </source>
</evidence>
<keyword evidence="9" id="KW-1133">Transmembrane helix</keyword>
<feature type="transmembrane region" description="Helical" evidence="9">
    <location>
        <begin position="627"/>
        <end position="647"/>
    </location>
</feature>
<organism evidence="12 13">
    <name type="scientific">Acer negundo</name>
    <name type="common">Box elder</name>
    <dbReference type="NCBI Taxonomy" id="4023"/>
    <lineage>
        <taxon>Eukaryota</taxon>
        <taxon>Viridiplantae</taxon>
        <taxon>Streptophyta</taxon>
        <taxon>Embryophyta</taxon>
        <taxon>Tracheophyta</taxon>
        <taxon>Spermatophyta</taxon>
        <taxon>Magnoliopsida</taxon>
        <taxon>eudicotyledons</taxon>
        <taxon>Gunneridae</taxon>
        <taxon>Pentapetalae</taxon>
        <taxon>rosids</taxon>
        <taxon>malvids</taxon>
        <taxon>Sapindales</taxon>
        <taxon>Sapindaceae</taxon>
        <taxon>Hippocastanoideae</taxon>
        <taxon>Acereae</taxon>
        <taxon>Acer</taxon>
    </lineage>
</organism>
<dbReference type="Pfam" id="PF25079">
    <property type="entry name" value="COB_C"/>
    <property type="match status" value="1"/>
</dbReference>
<dbReference type="InterPro" id="IPR056900">
    <property type="entry name" value="COB_C"/>
</dbReference>
<dbReference type="InterPro" id="IPR006918">
    <property type="entry name" value="COBRA_pln"/>
</dbReference>
<keyword evidence="7" id="KW-0325">Glycoprotein</keyword>
<reference evidence="12" key="2">
    <citation type="submission" date="2023-02" db="EMBL/GenBank/DDBJ databases">
        <authorList>
            <person name="Swenson N.G."/>
            <person name="Wegrzyn J.L."/>
            <person name="Mcevoy S.L."/>
        </authorList>
    </citation>
    <scope>NUCLEOTIDE SEQUENCE</scope>
    <source>
        <strain evidence="12">91603</strain>
        <tissue evidence="12">Leaf</tissue>
    </source>
</reference>
<evidence type="ECO:0000256" key="10">
    <source>
        <dbReference type="SAM" id="SignalP"/>
    </source>
</evidence>
<keyword evidence="9" id="KW-0812">Transmembrane</keyword>
<dbReference type="GO" id="GO:0005886">
    <property type="term" value="C:plasma membrane"/>
    <property type="evidence" value="ECO:0007669"/>
    <property type="project" value="UniProtKB-SubCell"/>
</dbReference>
<feature type="domain" description="COBRA C-terminal" evidence="11">
    <location>
        <begin position="407"/>
        <end position="618"/>
    </location>
</feature>
<evidence type="ECO:0000256" key="9">
    <source>
        <dbReference type="SAM" id="Phobius"/>
    </source>
</evidence>
<evidence type="ECO:0000256" key="1">
    <source>
        <dbReference type="ARBA" id="ARBA00004609"/>
    </source>
</evidence>
<evidence type="ECO:0000256" key="6">
    <source>
        <dbReference type="ARBA" id="ARBA00023136"/>
    </source>
</evidence>
<dbReference type="GO" id="GO:0098552">
    <property type="term" value="C:side of membrane"/>
    <property type="evidence" value="ECO:0007669"/>
    <property type="project" value="UniProtKB-KW"/>
</dbReference>
<dbReference type="AlphaFoldDB" id="A0AAD5NUA7"/>
<comment type="subcellular location">
    <subcellularLocation>
        <location evidence="1">Cell membrane</location>
        <topology evidence="1">Lipid-anchor</topology>
        <topology evidence="1">GPI-anchor</topology>
    </subcellularLocation>
</comment>
<keyword evidence="6 9" id="KW-0472">Membrane</keyword>
<sequence>MSLNNLCKIIIFFIIAISLSLHTCYSQPPSSNCNSIFLSYNHTNGYLIPPTNPANQSYRFESTVTIFNFGPDELKSWRIFVGFHNNQLLVSATNAVLFDGSNLPAFVGNGTVLAGFPETDLKSAIETAGDWNQMGVEIKLVGTQFGVVAPDVPMPDTIYLVNDGYNCPTPTKQGNNTMNSCCIKDANYKSNVTGEDQFAARQDGDLIIMYDVIRSYENNYWSQVSISNHNPLGRLDNWKLSWDWMREEFIYAMKGAYPHEVDVSDCFYGSQGQHYQGMDFSLALNCQRRPTIVDLPPTRADDTVLGRIPFCCRNGTILPHEMDPSKSTSVFQMNVFKMPPDLNRTEFFPPQNWKINGTLNPDYQCGTPVRVSPSKFPDSGGLPTESTAVASWQVVCNITQAKEESPKCCVSFSSFFNESAIPCNTCACGCNKSPSQTCSATEPALLVRPDSLLIPFENRTVETLEWADLKHRTVPNPLPCSDNCGVSINWHLLSDYRGGWTARITLFNWGETAYADWFAAVQLDKAVPGLEGVYSLNGTTLPGSNNTIFLQGKPGSNYLSAEMDGAKPGKDPRLPGKQQSVISFTTKRTPNIQVAKGDGFPTKVFFNGEECSLPSILPISTGDKLRAAATTTFLGLPLTLLALLSLLMQ</sequence>
<name>A0AAD5NUA7_ACENE</name>
<comment type="caution">
    <text evidence="12">The sequence shown here is derived from an EMBL/GenBank/DDBJ whole genome shotgun (WGS) entry which is preliminary data.</text>
</comment>
<feature type="signal peptide" evidence="10">
    <location>
        <begin position="1"/>
        <end position="26"/>
    </location>
</feature>
<comment type="similarity">
    <text evidence="2">Belongs to the COBRA family.</text>
</comment>
<keyword evidence="4" id="KW-0336">GPI-anchor</keyword>
<dbReference type="GO" id="GO:0010215">
    <property type="term" value="P:cellulose microfibril organization"/>
    <property type="evidence" value="ECO:0007669"/>
    <property type="project" value="InterPro"/>
</dbReference>
<keyword evidence="13" id="KW-1185">Reference proteome</keyword>
<keyword evidence="5 10" id="KW-0732">Signal</keyword>
<evidence type="ECO:0000256" key="8">
    <source>
        <dbReference type="ARBA" id="ARBA00023288"/>
    </source>
</evidence>
<keyword evidence="3" id="KW-1003">Cell membrane</keyword>
<dbReference type="Pfam" id="PF04833">
    <property type="entry name" value="COBRA"/>
    <property type="match status" value="1"/>
</dbReference>
<dbReference type="Proteomes" id="UP001064489">
    <property type="component" value="Chromosome 4"/>
</dbReference>
<keyword evidence="8" id="KW-0449">Lipoprotein</keyword>
<evidence type="ECO:0000256" key="2">
    <source>
        <dbReference type="ARBA" id="ARBA00005507"/>
    </source>
</evidence>
<evidence type="ECO:0000313" key="13">
    <source>
        <dbReference type="Proteomes" id="UP001064489"/>
    </source>
</evidence>
<proteinExistence type="inferred from homology"/>
<evidence type="ECO:0000259" key="11">
    <source>
        <dbReference type="Pfam" id="PF25079"/>
    </source>
</evidence>
<accession>A0AAD5NUA7</accession>
<dbReference type="PANTHER" id="PTHR31052:SF19">
    <property type="entry name" value="COBRA-LIKE PROTEIN 7"/>
    <property type="match status" value="1"/>
</dbReference>
<feature type="chain" id="PRO_5042028224" description="COBRA C-terminal domain-containing protein" evidence="10">
    <location>
        <begin position="27"/>
        <end position="649"/>
    </location>
</feature>
<reference evidence="12" key="1">
    <citation type="journal article" date="2022" name="Plant J.">
        <title>Strategies of tolerance reflected in two North American maple genomes.</title>
        <authorList>
            <person name="McEvoy S.L."/>
            <person name="Sezen U.U."/>
            <person name="Trouern-Trend A."/>
            <person name="McMahon S.M."/>
            <person name="Schaberg P.G."/>
            <person name="Yang J."/>
            <person name="Wegrzyn J.L."/>
            <person name="Swenson N.G."/>
        </authorList>
    </citation>
    <scope>NUCLEOTIDE SEQUENCE</scope>
    <source>
        <strain evidence="12">91603</strain>
    </source>
</reference>
<gene>
    <name evidence="12" type="ORF">LWI28_017642</name>
</gene>
<dbReference type="EMBL" id="JAJSOW010000101">
    <property type="protein sequence ID" value="KAI9181700.1"/>
    <property type="molecule type" value="Genomic_DNA"/>
</dbReference>
<evidence type="ECO:0000256" key="4">
    <source>
        <dbReference type="ARBA" id="ARBA00022622"/>
    </source>
</evidence>
<evidence type="ECO:0000313" key="12">
    <source>
        <dbReference type="EMBL" id="KAI9181700.1"/>
    </source>
</evidence>
<dbReference type="PANTHER" id="PTHR31052">
    <property type="entry name" value="COBRA-LIKE PROTEIN 7"/>
    <property type="match status" value="1"/>
</dbReference>
<evidence type="ECO:0000256" key="5">
    <source>
        <dbReference type="ARBA" id="ARBA00022729"/>
    </source>
</evidence>